<accession>A0A1I7WTA2</accession>
<organism evidence="4 5">
    <name type="scientific">Heterorhabditis bacteriophora</name>
    <name type="common">Entomopathogenic nematode worm</name>
    <dbReference type="NCBI Taxonomy" id="37862"/>
    <lineage>
        <taxon>Eukaryota</taxon>
        <taxon>Metazoa</taxon>
        <taxon>Ecdysozoa</taxon>
        <taxon>Nematoda</taxon>
        <taxon>Chromadorea</taxon>
        <taxon>Rhabditida</taxon>
        <taxon>Rhabditina</taxon>
        <taxon>Rhabditomorpha</taxon>
        <taxon>Strongyloidea</taxon>
        <taxon>Heterorhabditidae</taxon>
        <taxon>Heterorhabditis</taxon>
    </lineage>
</organism>
<dbReference type="Pfam" id="PF00271">
    <property type="entry name" value="Helicase_C"/>
    <property type="match status" value="1"/>
</dbReference>
<feature type="compositionally biased region" description="Basic and acidic residues" evidence="1">
    <location>
        <begin position="797"/>
        <end position="809"/>
    </location>
</feature>
<dbReference type="Gene3D" id="1.20.120.1080">
    <property type="match status" value="1"/>
</dbReference>
<dbReference type="GO" id="GO:0003723">
    <property type="term" value="F:RNA binding"/>
    <property type="evidence" value="ECO:0007669"/>
    <property type="project" value="TreeGrafter"/>
</dbReference>
<reference evidence="5" key="1">
    <citation type="submission" date="2016-11" db="UniProtKB">
        <authorList>
            <consortium name="WormBaseParasite"/>
        </authorList>
    </citation>
    <scope>IDENTIFICATION</scope>
</reference>
<dbReference type="SUPFAM" id="SSF56112">
    <property type="entry name" value="Protein kinase-like (PK-like)"/>
    <property type="match status" value="1"/>
</dbReference>
<feature type="transmembrane region" description="Helical" evidence="2">
    <location>
        <begin position="466"/>
        <end position="489"/>
    </location>
</feature>
<feature type="transmembrane region" description="Helical" evidence="2">
    <location>
        <begin position="1085"/>
        <end position="1101"/>
    </location>
</feature>
<keyword evidence="2" id="KW-0472">Membrane</keyword>
<dbReference type="AlphaFoldDB" id="A0A1I7WTA2"/>
<dbReference type="Gene3D" id="3.30.200.20">
    <property type="entry name" value="Phosphorylase Kinase, domain 1"/>
    <property type="match status" value="1"/>
</dbReference>
<dbReference type="PROSITE" id="PS51194">
    <property type="entry name" value="HELICASE_CTER"/>
    <property type="match status" value="1"/>
</dbReference>
<name>A0A1I7WTA2_HETBA</name>
<proteinExistence type="predicted"/>
<dbReference type="InterPro" id="IPR011009">
    <property type="entry name" value="Kinase-like_dom_sf"/>
</dbReference>
<dbReference type="InterPro" id="IPR007502">
    <property type="entry name" value="Helicase-assoc_dom"/>
</dbReference>
<dbReference type="SUPFAM" id="SSF52540">
    <property type="entry name" value="P-loop containing nucleoside triphosphate hydrolases"/>
    <property type="match status" value="1"/>
</dbReference>
<dbReference type="InterPro" id="IPR027417">
    <property type="entry name" value="P-loop_NTPase"/>
</dbReference>
<dbReference type="CDD" id="cd18791">
    <property type="entry name" value="SF2_C_RHA"/>
    <property type="match status" value="1"/>
</dbReference>
<dbReference type="SMART" id="SM00490">
    <property type="entry name" value="HELICc"/>
    <property type="match status" value="1"/>
</dbReference>
<dbReference type="SMART" id="SM00847">
    <property type="entry name" value="HA2"/>
    <property type="match status" value="1"/>
</dbReference>
<dbReference type="InterPro" id="IPR001650">
    <property type="entry name" value="Helicase_C-like"/>
</dbReference>
<dbReference type="GO" id="GO:0004386">
    <property type="term" value="F:helicase activity"/>
    <property type="evidence" value="ECO:0007669"/>
    <property type="project" value="TreeGrafter"/>
</dbReference>
<sequence length="1253" mass="144065">MTYFGQPMDGTVGYAVRPTQTSQSHVPQQLMHQIQSIVLHQQTRDKILANNDCNDFASHMRREQQDAENMRQQLANALPERPTSFEPRLKLLLNKRRTEQSNLVNMYLRCGGQQWSEGVDLDLALAVIKYCMDSPVDGAILVFLPGFDDIVQLKDKVKNQIWRGRKAAIYTLHSQMNSIDQQRVFEPTRGMERKVILSTNIAEASLTIDDVVFVIDSGKVKEKTYDHTSRISQLKITWIAKSNAEQRSGRAGRCREGFCFRLYSVEDHECMLETQTAEMQRAAIHDVCLHAKVYAPENMSVKQFLQLAPEPPAHEAVENSMSFLEQLGALYSEASTSDTNYCEKSRPPNIEPELTDLGRLVAQLPLDPQLARLLLFGLALKCLSPVVTLVASLSHRDPFIIAMSEEREQSNRQRDYFARRDFSDHITLLRVFNEFSEKPHKELMNFCRLNYLSFPAMRMIQGIRCVSIFFCAPKYFHYLSFLVILYILVLKPLCFSSSHFSTELAATLHPSSIIKRQVLAASKRSDVINQYTPRDAEDPTIEYLAFQELAKIDEGITLRTVTVVPPCAIVLFAGAIRLKQSTIFDFQIVGDEDLPEEETDEERDKFPTEYILELESWIAVRGRFGDMQRLLQLRFKFMSYFLETMSNPQILSKPKLHHVQLLETLSQVLTLDHQRMGFNPCNLPTSINRPYNLSGISSFYTNTSQQQTDGYYNLPQTRLQIPQQQEYESQEQLSKKELDQSQQEVNMKLDAITLSRDENEGRTTTATIACAMESAMSNSVREFSSDGLETTQNHQRQSKEQSESRDCKVLQETQDAWDGSSLNENRNLKDSDGKCRDEERYQDTNRYNKGEWPKRNSGDSKYSRVRDSKSREDGWRGDSRTERLQREYSDEKNQRNWRDDGAGPSYRGRYQAQIVSKFDTQNSTYRTFDMGQNSSRIRKNHYLGGRGGVSIAIAIMTEAVTTNLNARIMTTIEGEELLISLLFFQLFFPAVTVSRAIGTLRRNMIVFITTVTTSTMSSEHDQSFTASCSGVKYMSILSGCTWTVDQETLSYGACRKVNEFEKLNRIGEGTYGIVYRARDTKSGQIVVLYTVITYYFTYFLYSTNILRYRCPELLLGAKTQTTAVDTWAAGCILGELLLHRPLLPGKSDIDQETFSRLVFFTIMLQFIKIERIIQLLGIYSEIYIQICTYSIISLIRYSYIPTKCSLHTIIYIYIYIYISEKYFQEYPLPCEPALMPSFPQHRNRKRRRDSPAK</sequence>
<feature type="compositionally biased region" description="Polar residues" evidence="1">
    <location>
        <begin position="779"/>
        <end position="795"/>
    </location>
</feature>
<keyword evidence="4" id="KW-1185">Reference proteome</keyword>
<feature type="transmembrane region" description="Helical" evidence="2">
    <location>
        <begin position="373"/>
        <end position="393"/>
    </location>
</feature>
<dbReference type="WBParaSite" id="Hba_08430">
    <property type="protein sequence ID" value="Hba_08430"/>
    <property type="gene ID" value="Hba_08430"/>
</dbReference>
<protein>
    <submittedName>
        <fullName evidence="5">Helicase C-terminal domain-containing protein</fullName>
    </submittedName>
</protein>
<dbReference type="PANTHER" id="PTHR18934:SF213">
    <property type="entry name" value="3'-5' RNA HELICASE YTHDC2"/>
    <property type="match status" value="1"/>
</dbReference>
<dbReference type="Gene3D" id="1.10.510.10">
    <property type="entry name" value="Transferase(Phosphotransferase) domain 1"/>
    <property type="match status" value="1"/>
</dbReference>
<feature type="transmembrane region" description="Helical" evidence="2">
    <location>
        <begin position="977"/>
        <end position="997"/>
    </location>
</feature>
<dbReference type="Proteomes" id="UP000095283">
    <property type="component" value="Unplaced"/>
</dbReference>
<evidence type="ECO:0000256" key="1">
    <source>
        <dbReference type="SAM" id="MobiDB-lite"/>
    </source>
</evidence>
<keyword evidence="2" id="KW-1133">Transmembrane helix</keyword>
<dbReference type="PANTHER" id="PTHR18934">
    <property type="entry name" value="ATP-DEPENDENT RNA HELICASE"/>
    <property type="match status" value="1"/>
</dbReference>
<feature type="domain" description="Helicase C-terminal" evidence="3">
    <location>
        <begin position="120"/>
        <end position="300"/>
    </location>
</feature>
<evidence type="ECO:0000313" key="4">
    <source>
        <dbReference type="Proteomes" id="UP000095283"/>
    </source>
</evidence>
<evidence type="ECO:0000256" key="2">
    <source>
        <dbReference type="SAM" id="Phobius"/>
    </source>
</evidence>
<dbReference type="Gene3D" id="3.40.50.300">
    <property type="entry name" value="P-loop containing nucleotide triphosphate hydrolases"/>
    <property type="match status" value="1"/>
</dbReference>
<evidence type="ECO:0000259" key="3">
    <source>
        <dbReference type="PROSITE" id="PS51194"/>
    </source>
</evidence>
<evidence type="ECO:0000313" key="5">
    <source>
        <dbReference type="WBParaSite" id="Hba_08430"/>
    </source>
</evidence>
<dbReference type="Pfam" id="PF21010">
    <property type="entry name" value="HA2_C"/>
    <property type="match status" value="1"/>
</dbReference>
<feature type="compositionally biased region" description="Basic and acidic residues" evidence="1">
    <location>
        <begin position="826"/>
        <end position="901"/>
    </location>
</feature>
<feature type="region of interest" description="Disordered" evidence="1">
    <location>
        <begin position="779"/>
        <end position="905"/>
    </location>
</feature>
<keyword evidence="2" id="KW-0812">Transmembrane</keyword>